<name>A7RKP3_NEMVE</name>
<keyword evidence="1 3" id="KW-0863">Zinc-finger</keyword>
<dbReference type="EMBL" id="DS469516">
    <property type="protein sequence ID" value="EDO47943.1"/>
    <property type="molecule type" value="Genomic_DNA"/>
</dbReference>
<feature type="region of interest" description="Disordered" evidence="4">
    <location>
        <begin position="75"/>
        <end position="99"/>
    </location>
</feature>
<keyword evidence="2" id="KW-0862">Zinc</keyword>
<feature type="domain" description="RING-type" evidence="5">
    <location>
        <begin position="27"/>
        <end position="65"/>
    </location>
</feature>
<dbReference type="HOGENOM" id="CLU_620091_0_0_1"/>
<evidence type="ECO:0000256" key="4">
    <source>
        <dbReference type="SAM" id="MobiDB-lite"/>
    </source>
</evidence>
<protein>
    <recommendedName>
        <fullName evidence="5">RING-type domain-containing protein</fullName>
    </recommendedName>
</protein>
<dbReference type="InterPro" id="IPR001841">
    <property type="entry name" value="Znf_RING"/>
</dbReference>
<dbReference type="PROSITE" id="PS50089">
    <property type="entry name" value="ZF_RING_2"/>
    <property type="match status" value="1"/>
</dbReference>
<reference evidence="6 7" key="1">
    <citation type="journal article" date="2007" name="Science">
        <title>Sea anemone genome reveals ancestral eumetazoan gene repertoire and genomic organization.</title>
        <authorList>
            <person name="Putnam N.H."/>
            <person name="Srivastava M."/>
            <person name="Hellsten U."/>
            <person name="Dirks B."/>
            <person name="Chapman J."/>
            <person name="Salamov A."/>
            <person name="Terry A."/>
            <person name="Shapiro H."/>
            <person name="Lindquist E."/>
            <person name="Kapitonov V.V."/>
            <person name="Jurka J."/>
            <person name="Genikhovich G."/>
            <person name="Grigoriev I.V."/>
            <person name="Lucas S.M."/>
            <person name="Steele R.E."/>
            <person name="Finnerty J.R."/>
            <person name="Technau U."/>
            <person name="Martindale M.Q."/>
            <person name="Rokhsar D.S."/>
        </authorList>
    </citation>
    <scope>NUCLEOTIDE SEQUENCE [LARGE SCALE GENOMIC DNA]</scope>
    <source>
        <strain evidence="7">CH2 X CH6</strain>
    </source>
</reference>
<evidence type="ECO:0000313" key="7">
    <source>
        <dbReference type="Proteomes" id="UP000001593"/>
    </source>
</evidence>
<evidence type="ECO:0000313" key="6">
    <source>
        <dbReference type="EMBL" id="EDO47943.1"/>
    </source>
</evidence>
<dbReference type="SUPFAM" id="SSF57850">
    <property type="entry name" value="RING/U-box"/>
    <property type="match status" value="1"/>
</dbReference>
<feature type="compositionally biased region" description="Basic and acidic residues" evidence="4">
    <location>
        <begin position="1"/>
        <end position="11"/>
    </location>
</feature>
<dbReference type="GO" id="GO:0008270">
    <property type="term" value="F:zinc ion binding"/>
    <property type="evidence" value="ECO:0007669"/>
    <property type="project" value="UniProtKB-KW"/>
</dbReference>
<keyword evidence="1 3" id="KW-0479">Metal-binding</keyword>
<evidence type="ECO:0000256" key="3">
    <source>
        <dbReference type="PROSITE-ProRule" id="PRU00175"/>
    </source>
</evidence>
<evidence type="ECO:0000256" key="2">
    <source>
        <dbReference type="ARBA" id="ARBA00022833"/>
    </source>
</evidence>
<accession>A7RKP3</accession>
<gene>
    <name evidence="6" type="ORF">NEMVEDRAFT_v1g238965</name>
</gene>
<feature type="region of interest" description="Disordered" evidence="4">
    <location>
        <begin position="1"/>
        <end position="21"/>
    </location>
</feature>
<evidence type="ECO:0000256" key="1">
    <source>
        <dbReference type="ARBA" id="ARBA00022771"/>
    </source>
</evidence>
<proteinExistence type="predicted"/>
<dbReference type="InParanoid" id="A7RKP3"/>
<sequence length="442" mass="51923">MEERTVERMAEEQSPLPPDSPDKPILCSICFEEVQKETSAELKCGHENHLECVLRLRSTTCLVCRRELESDKLGEDDLDEMRGGHEEFSDEESSDGEESIRRERESFHAYCLSVGSRFREKALEFMMETGIWHAMDESRNEYGVPTKGEYPRGVKFLVYLGLFGGENDAETRSEIFPLIDEGGDVFASFLRGKTFVVDKDFVRELDYQMYLMEWVEEERLETRCETFEESIWGSIPFIRRELGGHKIYGDRLSMMEPITEEEVRRYTEIGERYGESVKDLLKEISYKENLVGYFNCEVTPEEDEVIRSIYLAYLRLYGEVNNLRTEREFRTLMQKDSNEIGSFLNSKPLVVSNDFLEELNYQIKLLELHMLDDIHTRRRVQSVGGGRRVIEHLFTKHIQLENEQFKIRLRRNPTDFEKFHQKQQIVVKNNLKVISAILSKPF</sequence>
<organism evidence="6 7">
    <name type="scientific">Nematostella vectensis</name>
    <name type="common">Starlet sea anemone</name>
    <dbReference type="NCBI Taxonomy" id="45351"/>
    <lineage>
        <taxon>Eukaryota</taxon>
        <taxon>Metazoa</taxon>
        <taxon>Cnidaria</taxon>
        <taxon>Anthozoa</taxon>
        <taxon>Hexacorallia</taxon>
        <taxon>Actiniaria</taxon>
        <taxon>Edwardsiidae</taxon>
        <taxon>Nematostella</taxon>
    </lineage>
</organism>
<keyword evidence="7" id="KW-1185">Reference proteome</keyword>
<feature type="compositionally biased region" description="Acidic residues" evidence="4">
    <location>
        <begin position="88"/>
        <end position="97"/>
    </location>
</feature>
<dbReference type="Gene3D" id="3.30.40.10">
    <property type="entry name" value="Zinc/RING finger domain, C3HC4 (zinc finger)"/>
    <property type="match status" value="1"/>
</dbReference>
<dbReference type="InterPro" id="IPR013083">
    <property type="entry name" value="Znf_RING/FYVE/PHD"/>
</dbReference>
<evidence type="ECO:0000259" key="5">
    <source>
        <dbReference type="PROSITE" id="PS50089"/>
    </source>
</evidence>
<dbReference type="AlphaFoldDB" id="A7RKP3"/>
<feature type="compositionally biased region" description="Basic and acidic residues" evidence="4">
    <location>
        <begin position="75"/>
        <end position="87"/>
    </location>
</feature>
<dbReference type="Proteomes" id="UP000001593">
    <property type="component" value="Unassembled WGS sequence"/>
</dbReference>